<dbReference type="AlphaFoldDB" id="A0A4U2ZC75"/>
<proteinExistence type="predicted"/>
<dbReference type="InterPro" id="IPR003489">
    <property type="entry name" value="RHF/RaiA"/>
</dbReference>
<dbReference type="EMBL" id="SZPX01000001">
    <property type="protein sequence ID" value="TKI71190.1"/>
    <property type="molecule type" value="Genomic_DNA"/>
</dbReference>
<dbReference type="Proteomes" id="UP000309561">
    <property type="component" value="Unassembled WGS sequence"/>
</dbReference>
<dbReference type="Gene3D" id="3.30.160.100">
    <property type="entry name" value="Ribosome hibernation promotion factor-like"/>
    <property type="match status" value="1"/>
</dbReference>
<evidence type="ECO:0000313" key="1">
    <source>
        <dbReference type="EMBL" id="TKI71190.1"/>
    </source>
</evidence>
<protein>
    <submittedName>
        <fullName evidence="1">Ribosome-associated translation inhibitor RaiA</fullName>
    </submittedName>
</protein>
<reference evidence="1 2" key="1">
    <citation type="submission" date="2019-04" db="EMBL/GenBank/DDBJ databases">
        <title>Sulfurimonas crateris sp. nov. a facultative anaerobic sulfur-oxidizing chemolithautotrophic bacterium isolated from a terrestrial mud vulcano.</title>
        <authorList>
            <person name="Ratnikova N.M."/>
            <person name="Slobodkin A.I."/>
            <person name="Merkel A.Y."/>
            <person name="Novikov A."/>
            <person name="Bonch-Osmolovskaya E.A."/>
            <person name="Slobodkina G.B."/>
        </authorList>
    </citation>
    <scope>NUCLEOTIDE SEQUENCE [LARGE SCALE GENOMIC DNA]</scope>
    <source>
        <strain evidence="1 2">SN118</strain>
    </source>
</reference>
<organism evidence="1 2">
    <name type="scientific">Sulfurimonas crateris</name>
    <dbReference type="NCBI Taxonomy" id="2574727"/>
    <lineage>
        <taxon>Bacteria</taxon>
        <taxon>Pseudomonadati</taxon>
        <taxon>Campylobacterota</taxon>
        <taxon>Epsilonproteobacteria</taxon>
        <taxon>Campylobacterales</taxon>
        <taxon>Sulfurimonadaceae</taxon>
        <taxon>Sulfurimonas</taxon>
    </lineage>
</organism>
<accession>A0A4U2ZC75</accession>
<dbReference type="NCBIfam" id="TIGR00741">
    <property type="entry name" value="yfiA"/>
    <property type="match status" value="1"/>
</dbReference>
<dbReference type="InterPro" id="IPR036567">
    <property type="entry name" value="RHF-like"/>
</dbReference>
<dbReference type="Pfam" id="PF02482">
    <property type="entry name" value="Ribosomal_S30AE"/>
    <property type="match status" value="1"/>
</dbReference>
<evidence type="ECO:0000313" key="2">
    <source>
        <dbReference type="Proteomes" id="UP000309561"/>
    </source>
</evidence>
<gene>
    <name evidence="1" type="primary">raiA</name>
    <name evidence="1" type="ORF">FCU45_02085</name>
</gene>
<comment type="caution">
    <text evidence="1">The sequence shown here is derived from an EMBL/GenBank/DDBJ whole genome shotgun (WGS) entry which is preliminary data.</text>
</comment>
<dbReference type="SUPFAM" id="SSF69754">
    <property type="entry name" value="Ribosome binding protein Y (YfiA homologue)"/>
    <property type="match status" value="1"/>
</dbReference>
<sequence>MNVQIHAKDVSLQANTRAHIEAAIEAFKRYSLDITTVNVNLRSEKKGVSVEFDIHIAHAQPVVINQSDEDLDTAIDLAIERATKALRRLHDRIVSHKAASIKDMEVVVEE</sequence>
<dbReference type="OrthoDB" id="9794975at2"/>
<name>A0A4U2ZC75_9BACT</name>
<keyword evidence="2" id="KW-1185">Reference proteome</keyword>
<dbReference type="RefSeq" id="WP_137011775.1">
    <property type="nucleotide sequence ID" value="NZ_SZPX01000001.1"/>
</dbReference>